<protein>
    <submittedName>
        <fullName evidence="1">Uncharacterized protein</fullName>
    </submittedName>
</protein>
<evidence type="ECO:0000313" key="1">
    <source>
        <dbReference type="EMBL" id="GGU54944.1"/>
    </source>
</evidence>
<sequence>MDLEALRHANFSALSTAITDWSTVVKNLKTLEKRSRDDMKAKADKANWTGVNATVSREFIAKTAGEFSDALTQATSIRDILRDTHDELVGYRDELRKALDDGFEKDKLSVYGEKGGGFRVMAAVHPEPPGTQQKVDALRDNIQRILNQATTSDSTAARVLRAIAEQADYGFSGVKHADRDSAADALNKADAMAKLAKDAKKMSPEELAEFQRTMAQYKDDELFAATFASKLGGKETLQFWNDVAELHAGATGDELKQLQSLQRDLSMTLATATLSDSDGMEKWKQKVLDEATTAFRTNAADPLRPNGAMGYQVMSSLMHHGKYDAEFLDAYGKQLLKMDMAPAGLTGMGTNDLWKAGNITDLVFGKDDGRDPLVGYMKALSHNPEAALQTFDDKKVFEHMLESTRYTDRDGAVAHALEAAVTGYGDGEKATDIRPHSREQVALMKEVMHAVAQPETGAELVNKATGESFGDMAAAYMPEISRSIAGQGAESIFWSNSQDPDGLDKLDTTRFLYETARDPMGRAAIIVGESVYTASSLEAHIAQPELFDGKTEDAVTAIAKNAGIIEGIVGHSVADAGITGDLEAEKDANTALKTKGDVVKSILSAGVGVGTVALVGTAPAVAATAAAASGFFGGIAGMSVDRLIDAQQIDGALDQALYDTAGDLNDAQASANHQTQESAVKAIEEHGSKELTEGATRNTIRLAIEDGWDASDSMLEDSHARPAA</sequence>
<dbReference type="Proteomes" id="UP000636661">
    <property type="component" value="Unassembled WGS sequence"/>
</dbReference>
<organism evidence="1 2">
    <name type="scientific">Streptomyces lavendofoliae</name>
    <dbReference type="NCBI Taxonomy" id="67314"/>
    <lineage>
        <taxon>Bacteria</taxon>
        <taxon>Bacillati</taxon>
        <taxon>Actinomycetota</taxon>
        <taxon>Actinomycetes</taxon>
        <taxon>Kitasatosporales</taxon>
        <taxon>Streptomycetaceae</taxon>
        <taxon>Streptomyces</taxon>
    </lineage>
</organism>
<name>A0A918I2Q9_9ACTN</name>
<reference evidence="1" key="2">
    <citation type="submission" date="2020-09" db="EMBL/GenBank/DDBJ databases">
        <authorList>
            <person name="Sun Q."/>
            <person name="Ohkuma M."/>
        </authorList>
    </citation>
    <scope>NUCLEOTIDE SEQUENCE</scope>
    <source>
        <strain evidence="1">JCM 4391</strain>
    </source>
</reference>
<accession>A0A918I2Q9</accession>
<dbReference type="AlphaFoldDB" id="A0A918I2Q9"/>
<dbReference type="RefSeq" id="WP_189553376.1">
    <property type="nucleotide sequence ID" value="NZ_BMTP01000014.1"/>
</dbReference>
<gene>
    <name evidence="1" type="ORF">GCM10010274_49840</name>
</gene>
<proteinExistence type="predicted"/>
<dbReference type="EMBL" id="BMTP01000014">
    <property type="protein sequence ID" value="GGU54944.1"/>
    <property type="molecule type" value="Genomic_DNA"/>
</dbReference>
<comment type="caution">
    <text evidence="1">The sequence shown here is derived from an EMBL/GenBank/DDBJ whole genome shotgun (WGS) entry which is preliminary data.</text>
</comment>
<reference evidence="1" key="1">
    <citation type="journal article" date="2014" name="Int. J. Syst. Evol. Microbiol.">
        <title>Complete genome sequence of Corynebacterium casei LMG S-19264T (=DSM 44701T), isolated from a smear-ripened cheese.</title>
        <authorList>
            <consortium name="US DOE Joint Genome Institute (JGI-PGF)"/>
            <person name="Walter F."/>
            <person name="Albersmeier A."/>
            <person name="Kalinowski J."/>
            <person name="Ruckert C."/>
        </authorList>
    </citation>
    <scope>NUCLEOTIDE SEQUENCE</scope>
    <source>
        <strain evidence="1">JCM 4391</strain>
    </source>
</reference>
<evidence type="ECO:0000313" key="2">
    <source>
        <dbReference type="Proteomes" id="UP000636661"/>
    </source>
</evidence>
<keyword evidence="2" id="KW-1185">Reference proteome</keyword>